<accession>A0ABX2I201</accession>
<name>A0ABX2I201_ANAHA</name>
<evidence type="ECO:0000313" key="1">
    <source>
        <dbReference type="EMBL" id="NSJ79553.1"/>
    </source>
</evidence>
<keyword evidence="2" id="KW-1185">Reference proteome</keyword>
<dbReference type="Proteomes" id="UP001644750">
    <property type="component" value="Unassembled WGS sequence"/>
</dbReference>
<evidence type="ECO:0000313" key="2">
    <source>
        <dbReference type="Proteomes" id="UP001644750"/>
    </source>
</evidence>
<gene>
    <name evidence="1" type="ORF">G5A72_08160</name>
</gene>
<protein>
    <submittedName>
        <fullName evidence="1">Uncharacterized protein</fullName>
    </submittedName>
</protein>
<sequence>MAQAAESNTIIIQTNFRLLYFAMENIKDSEQHDINYWNRLQTIMYAEIDKNAMYNKEFLKRNMTQMMMFYCKEVKDINRDFYDEVCRPIYNIVKENADDNDPMAYYEESFGKLNELYRKVDGYSYYTKSILAVTDLLEQLKWVE</sequence>
<organism evidence="1 2">
    <name type="scientific">Anaerostipes hadrus</name>
    <dbReference type="NCBI Taxonomy" id="649756"/>
    <lineage>
        <taxon>Bacteria</taxon>
        <taxon>Bacillati</taxon>
        <taxon>Bacillota</taxon>
        <taxon>Clostridia</taxon>
        <taxon>Lachnospirales</taxon>
        <taxon>Lachnospiraceae</taxon>
        <taxon>Anaerostipes</taxon>
    </lineage>
</organism>
<reference evidence="1 2" key="1">
    <citation type="journal article" date="2020" name="Cell Host Microbe">
        <title>Functional and Genomic Variation between Human-Derived Isolates of Lachnospiraceae Reveals Inter- and Intra-Species Diversity.</title>
        <authorList>
            <person name="Sorbara M.T."/>
            <person name="Littmann E.R."/>
            <person name="Fontana E."/>
            <person name="Moody T.U."/>
            <person name="Kohout C.E."/>
            <person name="Gjonbalaj M."/>
            <person name="Eaton V."/>
            <person name="Seok R."/>
            <person name="Leiner I.M."/>
            <person name="Pamer E.G."/>
        </authorList>
    </citation>
    <scope>NUCLEOTIDE SEQUENCE [LARGE SCALE GENOMIC DNA]</scope>
    <source>
        <strain evidence="1 2">MSK.14.57</strain>
    </source>
</reference>
<dbReference type="RefSeq" id="WP_173725761.1">
    <property type="nucleotide sequence ID" value="NZ_BAABYN010000001.1"/>
</dbReference>
<comment type="caution">
    <text evidence="1">The sequence shown here is derived from an EMBL/GenBank/DDBJ whole genome shotgun (WGS) entry which is preliminary data.</text>
</comment>
<proteinExistence type="predicted"/>
<dbReference type="EMBL" id="JAAITB010000016">
    <property type="protein sequence ID" value="NSJ79553.1"/>
    <property type="molecule type" value="Genomic_DNA"/>
</dbReference>